<organism evidence="4 5">
    <name type="scientific">Ilex paraguariensis</name>
    <name type="common">yerba mate</name>
    <dbReference type="NCBI Taxonomy" id="185542"/>
    <lineage>
        <taxon>Eukaryota</taxon>
        <taxon>Viridiplantae</taxon>
        <taxon>Streptophyta</taxon>
        <taxon>Embryophyta</taxon>
        <taxon>Tracheophyta</taxon>
        <taxon>Spermatophyta</taxon>
        <taxon>Magnoliopsida</taxon>
        <taxon>eudicotyledons</taxon>
        <taxon>Gunneridae</taxon>
        <taxon>Pentapetalae</taxon>
        <taxon>asterids</taxon>
        <taxon>campanulids</taxon>
        <taxon>Aquifoliales</taxon>
        <taxon>Aquifoliaceae</taxon>
        <taxon>Ilex</taxon>
    </lineage>
</organism>
<feature type="compositionally biased region" description="Polar residues" evidence="3">
    <location>
        <begin position="64"/>
        <end position="74"/>
    </location>
</feature>
<name>A0ABC8RYP7_9AQUA</name>
<feature type="compositionally biased region" description="Polar residues" evidence="3">
    <location>
        <begin position="262"/>
        <end position="276"/>
    </location>
</feature>
<feature type="compositionally biased region" description="Polar residues" evidence="3">
    <location>
        <begin position="108"/>
        <end position="123"/>
    </location>
</feature>
<dbReference type="GO" id="GO:0009630">
    <property type="term" value="P:gravitropism"/>
    <property type="evidence" value="ECO:0007669"/>
    <property type="project" value="UniProtKB-ARBA"/>
</dbReference>
<evidence type="ECO:0000313" key="5">
    <source>
        <dbReference type="Proteomes" id="UP001642360"/>
    </source>
</evidence>
<proteinExistence type="inferred from homology"/>
<evidence type="ECO:0000313" key="4">
    <source>
        <dbReference type="EMBL" id="CAK9150108.1"/>
    </source>
</evidence>
<reference evidence="4 5" key="1">
    <citation type="submission" date="2024-02" db="EMBL/GenBank/DDBJ databases">
        <authorList>
            <person name="Vignale AGUSTIN F."/>
            <person name="Sosa J E."/>
            <person name="Modenutti C."/>
        </authorList>
    </citation>
    <scope>NUCLEOTIDE SEQUENCE [LARGE SCALE GENOMIC DNA]</scope>
</reference>
<dbReference type="PANTHER" id="PTHR34045:SF3">
    <property type="entry name" value="PROTEIN LAZY 4"/>
    <property type="match status" value="1"/>
</dbReference>
<dbReference type="AlphaFoldDB" id="A0ABC8RYP7"/>
<comment type="caution">
    <text evidence="4">The sequence shown here is derived from an EMBL/GenBank/DDBJ whole genome shotgun (WGS) entry which is preliminary data.</text>
</comment>
<dbReference type="PANTHER" id="PTHR34045">
    <property type="entry name" value="OS03G0406300 PROTEIN"/>
    <property type="match status" value="1"/>
</dbReference>
<feature type="compositionally biased region" description="Basic and acidic residues" evidence="3">
    <location>
        <begin position="277"/>
        <end position="308"/>
    </location>
</feature>
<comment type="similarity">
    <text evidence="2">Belongs to the LAZY family.</text>
</comment>
<feature type="region of interest" description="Disordered" evidence="3">
    <location>
        <begin position="262"/>
        <end position="315"/>
    </location>
</feature>
<evidence type="ECO:0000256" key="2">
    <source>
        <dbReference type="ARBA" id="ARBA00024198"/>
    </source>
</evidence>
<evidence type="ECO:0000256" key="3">
    <source>
        <dbReference type="SAM" id="MobiDB-lite"/>
    </source>
</evidence>
<dbReference type="InterPro" id="IPR044683">
    <property type="entry name" value="LAZY"/>
</dbReference>
<keyword evidence="1" id="KW-0341">Growth regulation</keyword>
<protein>
    <submittedName>
        <fullName evidence="4">Uncharacterized protein</fullName>
    </submittedName>
</protein>
<evidence type="ECO:0000256" key="1">
    <source>
        <dbReference type="ARBA" id="ARBA00022604"/>
    </source>
</evidence>
<keyword evidence="5" id="KW-1185">Reference proteome</keyword>
<gene>
    <name evidence="4" type="ORF">ILEXP_LOCUS18219</name>
</gene>
<dbReference type="Proteomes" id="UP001642360">
    <property type="component" value="Unassembled WGS sequence"/>
</dbReference>
<dbReference type="EMBL" id="CAUOFW020001981">
    <property type="protein sequence ID" value="CAK9150108.1"/>
    <property type="molecule type" value="Genomic_DNA"/>
</dbReference>
<feature type="region of interest" description="Disordered" evidence="3">
    <location>
        <begin position="60"/>
        <end position="126"/>
    </location>
</feature>
<sequence length="315" mass="35929">MVFGIDDTRARKSLLVSRRISSLRDRPPPQDHLSISFEELPLLSSQMKFFNWVQNKFNGGPGNRKTNADSATTCHHSKQEPRNEEFSDWPNGLLAIGTFGNNDHLKQNPENQNDLEDNPSSSEDLAEFTPEEVGKLQEELTKLLKRKPISKVEEEIADLPLDKFLNCPSSLEVDRRLSENTLCSTVSDEEDIERTIRVILGRCKEVCMDNKKKAIGKKSVSFLLKKMFVCRGGFAPAPSLRDTFQESRMEKLLRTLLSKNIHPQNYSRPSSSSTKKYLQDNRPKTSEEDERRKKTSDGSKWVKTDSECKSNYSAN</sequence>
<accession>A0ABC8RYP7</accession>